<organism evidence="3 4">
    <name type="scientific">Marinobacterium aestuariivivens</name>
    <dbReference type="NCBI Taxonomy" id="1698799"/>
    <lineage>
        <taxon>Bacteria</taxon>
        <taxon>Pseudomonadati</taxon>
        <taxon>Pseudomonadota</taxon>
        <taxon>Gammaproteobacteria</taxon>
        <taxon>Oceanospirillales</taxon>
        <taxon>Oceanospirillaceae</taxon>
        <taxon>Marinobacterium</taxon>
    </lineage>
</organism>
<evidence type="ECO:0000313" key="3">
    <source>
        <dbReference type="EMBL" id="MFC6671352.1"/>
    </source>
</evidence>
<feature type="domain" description="Protein-PII uridylyltransferase N-terminal" evidence="1">
    <location>
        <begin position="2"/>
        <end position="65"/>
    </location>
</feature>
<proteinExistence type="predicted"/>
<dbReference type="Pfam" id="PF03445">
    <property type="entry name" value="DUF294"/>
    <property type="match status" value="1"/>
</dbReference>
<evidence type="ECO:0000313" key="4">
    <source>
        <dbReference type="Proteomes" id="UP001596422"/>
    </source>
</evidence>
<dbReference type="Pfam" id="PF10335">
    <property type="entry name" value="DUF294_C"/>
    <property type="match status" value="1"/>
</dbReference>
<evidence type="ECO:0000259" key="1">
    <source>
        <dbReference type="Pfam" id="PF03445"/>
    </source>
</evidence>
<dbReference type="Proteomes" id="UP001596422">
    <property type="component" value="Unassembled WGS sequence"/>
</dbReference>
<dbReference type="InterPro" id="IPR005105">
    <property type="entry name" value="GlnD_Uridyltrans_N"/>
</dbReference>
<gene>
    <name evidence="3" type="ORF">ACFQDL_15680</name>
</gene>
<name>A0ABW2A1L0_9GAMM</name>
<dbReference type="EMBL" id="JBHSWE010000001">
    <property type="protein sequence ID" value="MFC6671352.1"/>
    <property type="molecule type" value="Genomic_DNA"/>
</dbReference>
<evidence type="ECO:0000259" key="2">
    <source>
        <dbReference type="Pfam" id="PF10335"/>
    </source>
</evidence>
<sequence>MIIDDYPDARHSAVDTWFQSLGERFTERLDSYGIPLCNGNVMARWPSWRKRRSEWLEQMRLWTGRRAVKLVQLSNILLDFAPVYGDAGLASTLREQILELMPRAGLFLHEMGELQDEAPVALDRFDRLRGNDKEAPHADAVNLKRQGLLPLQGAVRLLAMLHRLPAIDTRSRLQALAQQGVLEARRARALTDALDRLQALQLNAQLESVAVGRGPDHWVDLGALDDGTRAMLKHDLLAIRDLQRRARGRVE</sequence>
<comment type="caution">
    <text evidence="3">The sequence shown here is derived from an EMBL/GenBank/DDBJ whole genome shotgun (WGS) entry which is preliminary data.</text>
</comment>
<feature type="domain" description="DUF294" evidence="2">
    <location>
        <begin position="107"/>
        <end position="249"/>
    </location>
</feature>
<dbReference type="RefSeq" id="WP_379909865.1">
    <property type="nucleotide sequence ID" value="NZ_JBHSWE010000001.1"/>
</dbReference>
<keyword evidence="4" id="KW-1185">Reference proteome</keyword>
<accession>A0ABW2A1L0</accession>
<reference evidence="4" key="1">
    <citation type="journal article" date="2019" name="Int. J. Syst. Evol. Microbiol.">
        <title>The Global Catalogue of Microorganisms (GCM) 10K type strain sequencing project: providing services to taxonomists for standard genome sequencing and annotation.</title>
        <authorList>
            <consortium name="The Broad Institute Genomics Platform"/>
            <consortium name="The Broad Institute Genome Sequencing Center for Infectious Disease"/>
            <person name="Wu L."/>
            <person name="Ma J."/>
        </authorList>
    </citation>
    <scope>NUCLEOTIDE SEQUENCE [LARGE SCALE GENOMIC DNA]</scope>
    <source>
        <strain evidence="4">NBRC 111756</strain>
    </source>
</reference>
<dbReference type="InterPro" id="IPR018821">
    <property type="entry name" value="DUF294_put_nucleoTrafse_sb-bd"/>
</dbReference>
<protein>
    <submittedName>
        <fullName evidence="3">Nucleotidyltransferase substrate binding domain-containing protein</fullName>
    </submittedName>
</protein>